<dbReference type="Gramene" id="mRNA:HanXRQr2_Chr16g0745581">
    <property type="protein sequence ID" value="mRNA:HanXRQr2_Chr16g0745581"/>
    <property type="gene ID" value="HanXRQr2_Chr16g0745581"/>
</dbReference>
<dbReference type="AlphaFoldDB" id="A0A9K3GXZ4"/>
<keyword evidence="3" id="KW-1185">Reference proteome</keyword>
<organism evidence="2 3">
    <name type="scientific">Helianthus annuus</name>
    <name type="common">Common sunflower</name>
    <dbReference type="NCBI Taxonomy" id="4232"/>
    <lineage>
        <taxon>Eukaryota</taxon>
        <taxon>Viridiplantae</taxon>
        <taxon>Streptophyta</taxon>
        <taxon>Embryophyta</taxon>
        <taxon>Tracheophyta</taxon>
        <taxon>Spermatophyta</taxon>
        <taxon>Magnoliopsida</taxon>
        <taxon>eudicotyledons</taxon>
        <taxon>Gunneridae</taxon>
        <taxon>Pentapetalae</taxon>
        <taxon>asterids</taxon>
        <taxon>campanulids</taxon>
        <taxon>Asterales</taxon>
        <taxon>Asteraceae</taxon>
        <taxon>Asteroideae</taxon>
        <taxon>Heliantheae alliance</taxon>
        <taxon>Heliantheae</taxon>
        <taxon>Helianthus</taxon>
    </lineage>
</organism>
<protein>
    <submittedName>
        <fullName evidence="2">Uncharacterized protein</fullName>
    </submittedName>
</protein>
<comment type="caution">
    <text evidence="2">The sequence shown here is derived from an EMBL/GenBank/DDBJ whole genome shotgun (WGS) entry which is preliminary data.</text>
</comment>
<gene>
    <name evidence="2" type="ORF">HanXRQr2_Chr16g0745581</name>
</gene>
<proteinExistence type="predicted"/>
<sequence>MSKRLNAEIHCSSTKPTDAETSHFCRLDNANTNTEERRQFKERRKLLKLQLDNRRSNMLRNITNSNNISSSNSTTSLTNDLQNTPSSTPFTAEQIVQDPYKGVSKYYLDHGDQLVVCEVCNAKLWESEAGKGMDLSGKTSYMLCCGY</sequence>
<evidence type="ECO:0000313" key="2">
    <source>
        <dbReference type="EMBL" id="KAF5759790.1"/>
    </source>
</evidence>
<evidence type="ECO:0000313" key="3">
    <source>
        <dbReference type="Proteomes" id="UP000215914"/>
    </source>
</evidence>
<dbReference type="EMBL" id="MNCJ02000331">
    <property type="protein sequence ID" value="KAF5759790.1"/>
    <property type="molecule type" value="Genomic_DNA"/>
</dbReference>
<feature type="compositionally biased region" description="Low complexity" evidence="1">
    <location>
        <begin position="62"/>
        <end position="79"/>
    </location>
</feature>
<dbReference type="Proteomes" id="UP000215914">
    <property type="component" value="Unassembled WGS sequence"/>
</dbReference>
<evidence type="ECO:0000256" key="1">
    <source>
        <dbReference type="SAM" id="MobiDB-lite"/>
    </source>
</evidence>
<accession>A0A9K3GXZ4</accession>
<reference evidence="2" key="1">
    <citation type="journal article" date="2017" name="Nature">
        <title>The sunflower genome provides insights into oil metabolism, flowering and Asterid evolution.</title>
        <authorList>
            <person name="Badouin H."/>
            <person name="Gouzy J."/>
            <person name="Grassa C.J."/>
            <person name="Murat F."/>
            <person name="Staton S.E."/>
            <person name="Cottret L."/>
            <person name="Lelandais-Briere C."/>
            <person name="Owens G.L."/>
            <person name="Carrere S."/>
            <person name="Mayjonade B."/>
            <person name="Legrand L."/>
            <person name="Gill N."/>
            <person name="Kane N.C."/>
            <person name="Bowers J.E."/>
            <person name="Hubner S."/>
            <person name="Bellec A."/>
            <person name="Berard A."/>
            <person name="Berges H."/>
            <person name="Blanchet N."/>
            <person name="Boniface M.C."/>
            <person name="Brunel D."/>
            <person name="Catrice O."/>
            <person name="Chaidir N."/>
            <person name="Claudel C."/>
            <person name="Donnadieu C."/>
            <person name="Faraut T."/>
            <person name="Fievet G."/>
            <person name="Helmstetter N."/>
            <person name="King M."/>
            <person name="Knapp S.J."/>
            <person name="Lai Z."/>
            <person name="Le Paslier M.C."/>
            <person name="Lippi Y."/>
            <person name="Lorenzon L."/>
            <person name="Mandel J.R."/>
            <person name="Marage G."/>
            <person name="Marchand G."/>
            <person name="Marquand E."/>
            <person name="Bret-Mestries E."/>
            <person name="Morien E."/>
            <person name="Nambeesan S."/>
            <person name="Nguyen T."/>
            <person name="Pegot-Espagnet P."/>
            <person name="Pouilly N."/>
            <person name="Raftis F."/>
            <person name="Sallet E."/>
            <person name="Schiex T."/>
            <person name="Thomas J."/>
            <person name="Vandecasteele C."/>
            <person name="Vares D."/>
            <person name="Vear F."/>
            <person name="Vautrin S."/>
            <person name="Crespi M."/>
            <person name="Mangin B."/>
            <person name="Burke J.M."/>
            <person name="Salse J."/>
            <person name="Munos S."/>
            <person name="Vincourt P."/>
            <person name="Rieseberg L.H."/>
            <person name="Langlade N.B."/>
        </authorList>
    </citation>
    <scope>NUCLEOTIDE SEQUENCE</scope>
    <source>
        <tissue evidence="2">Leaves</tissue>
    </source>
</reference>
<feature type="region of interest" description="Disordered" evidence="1">
    <location>
        <begin position="62"/>
        <end position="85"/>
    </location>
</feature>
<name>A0A9K3GXZ4_HELAN</name>
<reference evidence="2" key="2">
    <citation type="submission" date="2020-06" db="EMBL/GenBank/DDBJ databases">
        <title>Helianthus annuus Genome sequencing and assembly Release 2.</title>
        <authorList>
            <person name="Gouzy J."/>
            <person name="Langlade N."/>
            <person name="Munos S."/>
        </authorList>
    </citation>
    <scope>NUCLEOTIDE SEQUENCE</scope>
    <source>
        <tissue evidence="2">Leaves</tissue>
    </source>
</reference>
<feature type="region of interest" description="Disordered" evidence="1">
    <location>
        <begin position="1"/>
        <end position="20"/>
    </location>
</feature>